<dbReference type="PRINTS" id="PR00258">
    <property type="entry name" value="SPERACTRCPTR"/>
</dbReference>
<dbReference type="Gene3D" id="3.10.250.10">
    <property type="entry name" value="SRCR-like domain"/>
    <property type="match status" value="2"/>
</dbReference>
<sequence>TFLCDFILDGADLELRLADGSNNCSGRVEVRIHEQWWTICDQNWKNEQALVVCKQLGCPFSVFGSRRAKPSNEARDIWINSISCTGNESALWDCTYDGKAKRTCFRRSDAGVICSGNATWGLRLVGGSNRCSGRLEVYFQGRWGTVCDDGWNSKAAAVVCSQLDCPSSIIGMGLGNASTGYGKIWLDDV</sequence>
<keyword evidence="6" id="KW-0472">Membrane</keyword>
<dbReference type="PANTHER" id="PTHR48071:SF27">
    <property type="entry name" value="SCAVENGER RECEPTOR CYSTEINE-RICH TYPE 1 PROTEIN M130-LIKE"/>
    <property type="match status" value="1"/>
</dbReference>
<dbReference type="EMBL" id="NBAG03000464">
    <property type="protein sequence ID" value="PNI21067.1"/>
    <property type="molecule type" value="Genomic_DNA"/>
</dbReference>
<dbReference type="PANTHER" id="PTHR48071">
    <property type="entry name" value="SRCR DOMAIN-CONTAINING PROTEIN"/>
    <property type="match status" value="1"/>
</dbReference>
<dbReference type="Proteomes" id="UP000236370">
    <property type="component" value="Unassembled WGS sequence"/>
</dbReference>
<name>A0A2J8JE72_PANTR</name>
<dbReference type="PROSITE" id="PS50287">
    <property type="entry name" value="SRCR_2"/>
    <property type="match status" value="2"/>
</dbReference>
<dbReference type="AlphaFoldDB" id="A0A2J8JE72"/>
<feature type="disulfide bond" evidence="9">
    <location>
        <begin position="84"/>
        <end position="94"/>
    </location>
</feature>
<evidence type="ECO:0000256" key="3">
    <source>
        <dbReference type="ARBA" id="ARBA00022729"/>
    </source>
</evidence>
<keyword evidence="8" id="KW-0325">Glycoprotein</keyword>
<evidence type="ECO:0000256" key="2">
    <source>
        <dbReference type="ARBA" id="ARBA00022692"/>
    </source>
</evidence>
<evidence type="ECO:0000256" key="5">
    <source>
        <dbReference type="ARBA" id="ARBA00022989"/>
    </source>
</evidence>
<dbReference type="Pfam" id="PF00530">
    <property type="entry name" value="SRCR"/>
    <property type="match status" value="2"/>
</dbReference>
<dbReference type="InterPro" id="IPR036772">
    <property type="entry name" value="SRCR-like_dom_sf"/>
</dbReference>
<gene>
    <name evidence="11" type="ORF">CK820_G0048096</name>
</gene>
<protein>
    <submittedName>
        <fullName evidence="11">CD163L1 isoform 5</fullName>
    </submittedName>
</protein>
<dbReference type="InterPro" id="IPR001190">
    <property type="entry name" value="SRCR"/>
</dbReference>
<evidence type="ECO:0000259" key="10">
    <source>
        <dbReference type="PROSITE" id="PS50287"/>
    </source>
</evidence>
<keyword evidence="4" id="KW-0677">Repeat</keyword>
<evidence type="ECO:0000256" key="7">
    <source>
        <dbReference type="ARBA" id="ARBA00023157"/>
    </source>
</evidence>
<feature type="disulfide bond" evidence="9">
    <location>
        <begin position="40"/>
        <end position="104"/>
    </location>
</feature>
<feature type="domain" description="SRCR" evidence="10">
    <location>
        <begin position="15"/>
        <end position="115"/>
    </location>
</feature>
<comment type="caution">
    <text evidence="11">The sequence shown here is derived from an EMBL/GenBank/DDBJ whole genome shotgun (WGS) entry which is preliminary data.</text>
</comment>
<keyword evidence="2" id="KW-0812">Transmembrane</keyword>
<feature type="disulfide bond" evidence="9">
    <location>
        <begin position="53"/>
        <end position="114"/>
    </location>
</feature>
<dbReference type="FunFam" id="3.10.250.10:FF:000016">
    <property type="entry name" value="Scavenger receptor cysteine-rich protein type 12"/>
    <property type="match status" value="1"/>
</dbReference>
<keyword evidence="7 9" id="KW-1015">Disulfide bond</keyword>
<evidence type="ECO:0000313" key="11">
    <source>
        <dbReference type="EMBL" id="PNI21067.1"/>
    </source>
</evidence>
<evidence type="ECO:0000256" key="4">
    <source>
        <dbReference type="ARBA" id="ARBA00022737"/>
    </source>
</evidence>
<feature type="non-terminal residue" evidence="11">
    <location>
        <position position="1"/>
    </location>
</feature>
<evidence type="ECO:0000256" key="8">
    <source>
        <dbReference type="ARBA" id="ARBA00023180"/>
    </source>
</evidence>
<accession>A0A2J8JE72</accession>
<dbReference type="GO" id="GO:0016020">
    <property type="term" value="C:membrane"/>
    <property type="evidence" value="ECO:0007669"/>
    <property type="project" value="UniProtKB-SubCell"/>
</dbReference>
<organism evidence="11 12">
    <name type="scientific">Pan troglodytes</name>
    <name type="common">Chimpanzee</name>
    <dbReference type="NCBI Taxonomy" id="9598"/>
    <lineage>
        <taxon>Eukaryota</taxon>
        <taxon>Metazoa</taxon>
        <taxon>Chordata</taxon>
        <taxon>Craniata</taxon>
        <taxon>Vertebrata</taxon>
        <taxon>Euteleostomi</taxon>
        <taxon>Mammalia</taxon>
        <taxon>Eutheria</taxon>
        <taxon>Euarchontoglires</taxon>
        <taxon>Primates</taxon>
        <taxon>Haplorrhini</taxon>
        <taxon>Catarrhini</taxon>
        <taxon>Hominidae</taxon>
        <taxon>Pan</taxon>
    </lineage>
</organism>
<comment type="subcellular location">
    <subcellularLocation>
        <location evidence="1">Membrane</location>
        <topology evidence="1">Single-pass membrane protein</topology>
    </subcellularLocation>
</comment>
<proteinExistence type="predicted"/>
<evidence type="ECO:0000256" key="1">
    <source>
        <dbReference type="ARBA" id="ARBA00004167"/>
    </source>
</evidence>
<dbReference type="FunFam" id="3.10.250.10:FF:000036">
    <property type="entry name" value="CD163 molecule like 1"/>
    <property type="match status" value="1"/>
</dbReference>
<evidence type="ECO:0000313" key="12">
    <source>
        <dbReference type="Proteomes" id="UP000236370"/>
    </source>
</evidence>
<dbReference type="SMART" id="SM00202">
    <property type="entry name" value="SR"/>
    <property type="match status" value="2"/>
</dbReference>
<feature type="domain" description="SRCR" evidence="10">
    <location>
        <begin position="122"/>
        <end position="189"/>
    </location>
</feature>
<comment type="caution">
    <text evidence="9">Lacks conserved residue(s) required for the propagation of feature annotation.</text>
</comment>
<reference evidence="11 12" key="1">
    <citation type="submission" date="2017-12" db="EMBL/GenBank/DDBJ databases">
        <title>High-resolution comparative analysis of great ape genomes.</title>
        <authorList>
            <person name="Pollen A."/>
            <person name="Hastie A."/>
            <person name="Hormozdiari F."/>
            <person name="Dougherty M."/>
            <person name="Liu R."/>
            <person name="Chaisson M."/>
            <person name="Hoppe E."/>
            <person name="Hill C."/>
            <person name="Pang A."/>
            <person name="Hillier L."/>
            <person name="Baker C."/>
            <person name="Armstrong J."/>
            <person name="Shendure J."/>
            <person name="Paten B."/>
            <person name="Wilson R."/>
            <person name="Chao H."/>
            <person name="Schneider V."/>
            <person name="Ventura M."/>
            <person name="Kronenberg Z."/>
            <person name="Murali S."/>
            <person name="Gordon D."/>
            <person name="Cantsilieris S."/>
            <person name="Munson K."/>
            <person name="Nelson B."/>
            <person name="Raja A."/>
            <person name="Underwood J."/>
            <person name="Diekhans M."/>
            <person name="Fiddes I."/>
            <person name="Haussler D."/>
            <person name="Eichler E."/>
        </authorList>
    </citation>
    <scope>NUCLEOTIDE SEQUENCE [LARGE SCALE GENOMIC DNA]</scope>
    <source>
        <strain evidence="11">Yerkes chimp pedigree #C0471</strain>
    </source>
</reference>
<dbReference type="SUPFAM" id="SSF56487">
    <property type="entry name" value="SRCR-like"/>
    <property type="match status" value="2"/>
</dbReference>
<evidence type="ECO:0000256" key="6">
    <source>
        <dbReference type="ARBA" id="ARBA00023136"/>
    </source>
</evidence>
<feature type="non-terminal residue" evidence="11">
    <location>
        <position position="189"/>
    </location>
</feature>
<keyword evidence="3" id="KW-0732">Signal</keyword>
<evidence type="ECO:0000256" key="9">
    <source>
        <dbReference type="PROSITE-ProRule" id="PRU00196"/>
    </source>
</evidence>
<keyword evidence="5" id="KW-1133">Transmembrane helix</keyword>